<gene>
    <name evidence="3" type="ORF">MELA_00958</name>
</gene>
<keyword evidence="4" id="KW-1185">Reference proteome</keyword>
<dbReference type="EMBL" id="CABIKM010000015">
    <property type="protein sequence ID" value="VUZ84585.1"/>
    <property type="molecule type" value="Genomic_DNA"/>
</dbReference>
<dbReference type="InterPro" id="IPR025411">
    <property type="entry name" value="DUF4136"/>
</dbReference>
<feature type="chain" id="PRO_5022048429" description="DUF4136 domain-containing protein" evidence="1">
    <location>
        <begin position="17"/>
        <end position="183"/>
    </location>
</feature>
<accession>A0A564ZH11</accession>
<proteinExistence type="predicted"/>
<evidence type="ECO:0000313" key="4">
    <source>
        <dbReference type="Proteomes" id="UP000334340"/>
    </source>
</evidence>
<dbReference type="Proteomes" id="UP000334340">
    <property type="component" value="Unassembled WGS sequence"/>
</dbReference>
<evidence type="ECO:0000259" key="2">
    <source>
        <dbReference type="Pfam" id="PF13590"/>
    </source>
</evidence>
<feature type="signal peptide" evidence="1">
    <location>
        <begin position="1"/>
        <end position="16"/>
    </location>
</feature>
<dbReference type="Pfam" id="PF13590">
    <property type="entry name" value="DUF4136"/>
    <property type="match status" value="1"/>
</dbReference>
<evidence type="ECO:0000313" key="3">
    <source>
        <dbReference type="EMBL" id="VUZ84585.1"/>
    </source>
</evidence>
<dbReference type="PROSITE" id="PS51257">
    <property type="entry name" value="PROKAR_LIPOPROTEIN"/>
    <property type="match status" value="1"/>
</dbReference>
<sequence>MRSLTTVLLLSLVALAMGCAPSVTVTLDYDKEMNFAALNTFAWLPIPVNPPANVKEALERNSLMDKRIRRAVEAQLAVKAYHMHETNPDFMITYHIGIQEKIAVTDWGYDYGRRGWGAPSRIDVYQYQEGTLVLDVIDSHSKQLIWRSVAQGVIDPSAPIEKREQRLNDVVTRMLADFPPAGK</sequence>
<dbReference type="Gene3D" id="3.30.160.670">
    <property type="match status" value="1"/>
</dbReference>
<protein>
    <recommendedName>
        <fullName evidence="2">DUF4136 domain-containing protein</fullName>
    </recommendedName>
</protein>
<reference evidence="3 4" key="1">
    <citation type="submission" date="2019-07" db="EMBL/GenBank/DDBJ databases">
        <authorList>
            <person name="Cremers G."/>
        </authorList>
    </citation>
    <scope>NUCLEOTIDE SEQUENCE [LARGE SCALE GENOMIC DNA]</scope>
</reference>
<dbReference type="AlphaFoldDB" id="A0A564ZH11"/>
<name>A0A564ZH11_9BACT</name>
<organism evidence="3 4">
    <name type="scientific">Candidatus Methylomirabilis lanthanidiphila</name>
    <dbReference type="NCBI Taxonomy" id="2211376"/>
    <lineage>
        <taxon>Bacteria</taxon>
        <taxon>Candidatus Methylomirabilota</taxon>
        <taxon>Candidatus Methylomirabilia</taxon>
        <taxon>Candidatus Methylomirabilales</taxon>
        <taxon>Candidatus Methylomirabilaceae</taxon>
        <taxon>Candidatus Methylomirabilis</taxon>
    </lineage>
</organism>
<evidence type="ECO:0000256" key="1">
    <source>
        <dbReference type="SAM" id="SignalP"/>
    </source>
</evidence>
<keyword evidence="1" id="KW-0732">Signal</keyword>
<feature type="domain" description="DUF4136" evidence="2">
    <location>
        <begin position="26"/>
        <end position="180"/>
    </location>
</feature>